<dbReference type="OrthoDB" id="8062037at2759"/>
<comment type="caution">
    <text evidence="6">The sequence shown here is derived from an EMBL/GenBank/DDBJ whole genome shotgun (WGS) entry which is preliminary data.</text>
</comment>
<dbReference type="Proteomes" id="UP000734854">
    <property type="component" value="Unassembled WGS sequence"/>
</dbReference>
<protein>
    <recommendedName>
        <fullName evidence="5">RING-type domain-containing protein</fullName>
    </recommendedName>
</protein>
<proteinExistence type="predicted"/>
<dbReference type="GO" id="GO:0061630">
    <property type="term" value="F:ubiquitin protein ligase activity"/>
    <property type="evidence" value="ECO:0007669"/>
    <property type="project" value="TreeGrafter"/>
</dbReference>
<evidence type="ECO:0000256" key="3">
    <source>
        <dbReference type="ARBA" id="ARBA00022833"/>
    </source>
</evidence>
<gene>
    <name evidence="6" type="ORF">ZIOFF_005264</name>
</gene>
<accession>A0A8J5HN84</accession>
<organism evidence="6 7">
    <name type="scientific">Zingiber officinale</name>
    <name type="common">Ginger</name>
    <name type="synonym">Amomum zingiber</name>
    <dbReference type="NCBI Taxonomy" id="94328"/>
    <lineage>
        <taxon>Eukaryota</taxon>
        <taxon>Viridiplantae</taxon>
        <taxon>Streptophyta</taxon>
        <taxon>Embryophyta</taxon>
        <taxon>Tracheophyta</taxon>
        <taxon>Spermatophyta</taxon>
        <taxon>Magnoliopsida</taxon>
        <taxon>Liliopsida</taxon>
        <taxon>Zingiberales</taxon>
        <taxon>Zingiberaceae</taxon>
        <taxon>Zingiber</taxon>
    </lineage>
</organism>
<keyword evidence="2 4" id="KW-0863">Zinc-finger</keyword>
<name>A0A8J5HN84_ZINOF</name>
<dbReference type="InterPro" id="IPR011016">
    <property type="entry name" value="Znf_RING-CH"/>
</dbReference>
<keyword evidence="1" id="KW-0479">Metal-binding</keyword>
<dbReference type="EMBL" id="JACMSC010000002">
    <property type="protein sequence ID" value="KAG6531457.1"/>
    <property type="molecule type" value="Genomic_DNA"/>
</dbReference>
<dbReference type="InterPro" id="IPR001841">
    <property type="entry name" value="Znf_RING"/>
</dbReference>
<dbReference type="PROSITE" id="PS50089">
    <property type="entry name" value="ZF_RING_2"/>
    <property type="match status" value="1"/>
</dbReference>
<evidence type="ECO:0000256" key="2">
    <source>
        <dbReference type="ARBA" id="ARBA00022771"/>
    </source>
</evidence>
<evidence type="ECO:0000256" key="4">
    <source>
        <dbReference type="PROSITE-ProRule" id="PRU00175"/>
    </source>
</evidence>
<dbReference type="GO" id="GO:0008270">
    <property type="term" value="F:zinc ion binding"/>
    <property type="evidence" value="ECO:0007669"/>
    <property type="project" value="UniProtKB-KW"/>
</dbReference>
<evidence type="ECO:0000259" key="5">
    <source>
        <dbReference type="PROSITE" id="PS50089"/>
    </source>
</evidence>
<evidence type="ECO:0000313" key="6">
    <source>
        <dbReference type="EMBL" id="KAG6531457.1"/>
    </source>
</evidence>
<dbReference type="GO" id="GO:0016567">
    <property type="term" value="P:protein ubiquitination"/>
    <property type="evidence" value="ECO:0007669"/>
    <property type="project" value="TreeGrafter"/>
</dbReference>
<evidence type="ECO:0000313" key="7">
    <source>
        <dbReference type="Proteomes" id="UP000734854"/>
    </source>
</evidence>
<dbReference type="PANTHER" id="PTHR45969:SF11">
    <property type="entry name" value="RING_U-BOX SUPERFAMILY PROTEIN"/>
    <property type="match status" value="1"/>
</dbReference>
<evidence type="ECO:0000256" key="1">
    <source>
        <dbReference type="ARBA" id="ARBA00022723"/>
    </source>
</evidence>
<dbReference type="AlphaFoldDB" id="A0A8J5HN84"/>
<dbReference type="PANTHER" id="PTHR45969">
    <property type="entry name" value="RING ZINC FINGER PROTEIN-RELATED"/>
    <property type="match status" value="1"/>
</dbReference>
<dbReference type="SMART" id="SM00184">
    <property type="entry name" value="RING"/>
    <property type="match status" value="1"/>
</dbReference>
<sequence>MRYILSVSHYQSVYCSIRAAALPPDFLPFPFSYLSLLLFFDDLLAERKMNVSVDYCCSSLVLLRFLKEAALLLSLVLKWFLVPFYASWWPNSSSSSPDEDAKGAEARAQHRAAARAVRSALHVASYGELATDQEAIATCAVCLCGVGPGDRVRELRSCRHVFHQRCLDRWLDHDERLSCPLCRAPLVDRRGAAIPPPPEPSWAVERLLYLFGDDVLLADPTHS</sequence>
<dbReference type="SMART" id="SM00744">
    <property type="entry name" value="RINGv"/>
    <property type="match status" value="1"/>
</dbReference>
<feature type="domain" description="RING-type" evidence="5">
    <location>
        <begin position="139"/>
        <end position="183"/>
    </location>
</feature>
<keyword evidence="3" id="KW-0862">Zinc</keyword>
<dbReference type="Pfam" id="PF13639">
    <property type="entry name" value="zf-RING_2"/>
    <property type="match status" value="1"/>
</dbReference>
<reference evidence="6 7" key="1">
    <citation type="submission" date="2020-08" db="EMBL/GenBank/DDBJ databases">
        <title>Plant Genome Project.</title>
        <authorList>
            <person name="Zhang R.-G."/>
        </authorList>
    </citation>
    <scope>NUCLEOTIDE SEQUENCE [LARGE SCALE GENOMIC DNA]</scope>
    <source>
        <tissue evidence="6">Rhizome</tissue>
    </source>
</reference>
<keyword evidence="7" id="KW-1185">Reference proteome</keyword>